<accession>A0A8J7CXG5</accession>
<evidence type="ECO:0000256" key="2">
    <source>
        <dbReference type="ARBA" id="ARBA00022576"/>
    </source>
</evidence>
<dbReference type="EMBL" id="JACVXA010000094">
    <property type="protein sequence ID" value="MBE3640439.1"/>
    <property type="molecule type" value="Genomic_DNA"/>
</dbReference>
<dbReference type="InterPro" id="IPR015422">
    <property type="entry name" value="PyrdxlP-dep_Trfase_small"/>
</dbReference>
<dbReference type="GO" id="GO:0030170">
    <property type="term" value="F:pyridoxal phosphate binding"/>
    <property type="evidence" value="ECO:0007669"/>
    <property type="project" value="InterPro"/>
</dbReference>
<dbReference type="Proteomes" id="UP000609121">
    <property type="component" value="Unassembled WGS sequence"/>
</dbReference>
<dbReference type="Gene3D" id="3.40.640.10">
    <property type="entry name" value="Type I PLP-dependent aspartate aminotransferase-like (Major domain)"/>
    <property type="match status" value="1"/>
</dbReference>
<keyword evidence="4" id="KW-0663">Pyridoxal phosphate</keyword>
<comment type="cofactor">
    <cofactor evidence="1">
        <name>pyridoxal 5'-phosphate</name>
        <dbReference type="ChEBI" id="CHEBI:597326"/>
    </cofactor>
</comment>
<keyword evidence="2 6" id="KW-0032">Aminotransferase</keyword>
<gene>
    <name evidence="6" type="ORF">ICN82_19730</name>
</gene>
<protein>
    <submittedName>
        <fullName evidence="6">PLP-dependent aminotransferase family protein</fullName>
    </submittedName>
</protein>
<name>A0A8J7CXG5_9RHOB</name>
<dbReference type="InterPro" id="IPR015421">
    <property type="entry name" value="PyrdxlP-dep_Trfase_major"/>
</dbReference>
<organism evidence="6 7">
    <name type="scientific">Mangrovicoccus algicola</name>
    <dbReference type="NCBI Taxonomy" id="2771008"/>
    <lineage>
        <taxon>Bacteria</taxon>
        <taxon>Pseudomonadati</taxon>
        <taxon>Pseudomonadota</taxon>
        <taxon>Alphaproteobacteria</taxon>
        <taxon>Rhodobacterales</taxon>
        <taxon>Paracoccaceae</taxon>
        <taxon>Mangrovicoccus</taxon>
    </lineage>
</organism>
<sequence>MTPRTDFAAWLQGTNDMTSRFVGAAGIAGLVNVAGGLPDPSLFPSERLADIAAGAIRGTPEVALGYGPTPGLPELRAEIAARFRARGAAVTAENVMITASGSQALDLIGKVLIEPGRVIGCDFPTYAGALDAFRPRAPRYRHLDLADHAGLPAALLRTDLAYLVPNFSNPTGKLVDLETRRALVAAAEETGTWLIEDDPYGALYYDGPALPGLLELSCDGGDGPYRGPVIHLGSLSKQLVPGLRVGWVIAAPEVIAQLSSAKQATDLCSNTLAQMMTLAALREGLVEEVHPRAIALYRERRSALAAAMARHISAWFDWEVPVGGMFIWARAKDRRLDVEQVVEAGLAEGVLVGPGSAFDPMGLAGPALRLNFTANDAEGLDRAMARLARAMQAVSPAAAPAGLAAG</sequence>
<dbReference type="RefSeq" id="WP_193186587.1">
    <property type="nucleotide sequence ID" value="NZ_JACVXA010000094.1"/>
</dbReference>
<dbReference type="PANTHER" id="PTHR42790">
    <property type="entry name" value="AMINOTRANSFERASE"/>
    <property type="match status" value="1"/>
</dbReference>
<dbReference type="InterPro" id="IPR015424">
    <property type="entry name" value="PyrdxlP-dep_Trfase"/>
</dbReference>
<evidence type="ECO:0000313" key="7">
    <source>
        <dbReference type="Proteomes" id="UP000609121"/>
    </source>
</evidence>
<keyword evidence="3" id="KW-0808">Transferase</keyword>
<proteinExistence type="predicted"/>
<dbReference type="PANTHER" id="PTHR42790:SF19">
    <property type="entry name" value="KYNURENINE_ALPHA-AMINOADIPATE AMINOTRANSFERASE, MITOCHONDRIAL"/>
    <property type="match status" value="1"/>
</dbReference>
<keyword evidence="7" id="KW-1185">Reference proteome</keyword>
<dbReference type="InterPro" id="IPR050859">
    <property type="entry name" value="Class-I_PLP-dep_aminotransf"/>
</dbReference>
<dbReference type="GO" id="GO:1901605">
    <property type="term" value="P:alpha-amino acid metabolic process"/>
    <property type="evidence" value="ECO:0007669"/>
    <property type="project" value="TreeGrafter"/>
</dbReference>
<dbReference type="Pfam" id="PF00155">
    <property type="entry name" value="Aminotran_1_2"/>
    <property type="match status" value="1"/>
</dbReference>
<comment type="caution">
    <text evidence="6">The sequence shown here is derived from an EMBL/GenBank/DDBJ whole genome shotgun (WGS) entry which is preliminary data.</text>
</comment>
<evidence type="ECO:0000256" key="3">
    <source>
        <dbReference type="ARBA" id="ARBA00022679"/>
    </source>
</evidence>
<dbReference type="InterPro" id="IPR004839">
    <property type="entry name" value="Aminotransferase_I/II_large"/>
</dbReference>
<dbReference type="CDD" id="cd00609">
    <property type="entry name" value="AAT_like"/>
    <property type="match status" value="1"/>
</dbReference>
<dbReference type="SUPFAM" id="SSF53383">
    <property type="entry name" value="PLP-dependent transferases"/>
    <property type="match status" value="1"/>
</dbReference>
<evidence type="ECO:0000313" key="6">
    <source>
        <dbReference type="EMBL" id="MBE3640439.1"/>
    </source>
</evidence>
<evidence type="ECO:0000259" key="5">
    <source>
        <dbReference type="Pfam" id="PF00155"/>
    </source>
</evidence>
<dbReference type="GO" id="GO:0008483">
    <property type="term" value="F:transaminase activity"/>
    <property type="evidence" value="ECO:0007669"/>
    <property type="project" value="UniProtKB-KW"/>
</dbReference>
<dbReference type="Gene3D" id="3.90.1150.10">
    <property type="entry name" value="Aspartate Aminotransferase, domain 1"/>
    <property type="match status" value="1"/>
</dbReference>
<evidence type="ECO:0000256" key="1">
    <source>
        <dbReference type="ARBA" id="ARBA00001933"/>
    </source>
</evidence>
<feature type="domain" description="Aminotransferase class I/classII large" evidence="5">
    <location>
        <begin position="60"/>
        <end position="387"/>
    </location>
</feature>
<reference evidence="6" key="1">
    <citation type="submission" date="2020-09" db="EMBL/GenBank/DDBJ databases">
        <title>A novel bacterium of genus Mangrovicoccus, isolated from South China Sea.</title>
        <authorList>
            <person name="Huang H."/>
            <person name="Mo K."/>
            <person name="Hu Y."/>
        </authorList>
    </citation>
    <scope>NUCLEOTIDE SEQUENCE</scope>
    <source>
        <strain evidence="6">HB182678</strain>
    </source>
</reference>
<evidence type="ECO:0000256" key="4">
    <source>
        <dbReference type="ARBA" id="ARBA00022898"/>
    </source>
</evidence>
<dbReference type="AlphaFoldDB" id="A0A8J7CXG5"/>